<reference evidence="2" key="1">
    <citation type="journal article" date="2023" name="bioRxiv">
        <title>Scaffold-level genome assemblies of two parasitoid biocontrol wasps reveal the parthenogenesis mechanism and an associated novel virus.</title>
        <authorList>
            <person name="Inwood S."/>
            <person name="Skelly J."/>
            <person name="Guhlin J."/>
            <person name="Harrop T."/>
            <person name="Goldson S."/>
            <person name="Dearden P."/>
        </authorList>
    </citation>
    <scope>NUCLEOTIDE SEQUENCE</scope>
    <source>
        <strain evidence="2">Irish</strain>
        <tissue evidence="2">Whole body</tissue>
    </source>
</reference>
<keyword evidence="3" id="KW-1185">Reference proteome</keyword>
<sequence>MTDDTRPIIRNISTQNDSCPRPTVHGRHNCHTMSRNSQTHDGGGDTVSVSHIHTQRCAHIRGSACVSFNTKKEPGNQARSPLEGFWKEF</sequence>
<evidence type="ECO:0000313" key="2">
    <source>
        <dbReference type="EMBL" id="KAK0178172.1"/>
    </source>
</evidence>
<dbReference type="EMBL" id="JAQQBS010000001">
    <property type="protein sequence ID" value="KAK0178172.1"/>
    <property type="molecule type" value="Genomic_DNA"/>
</dbReference>
<organism evidence="2 3">
    <name type="scientific">Microctonus aethiopoides</name>
    <dbReference type="NCBI Taxonomy" id="144406"/>
    <lineage>
        <taxon>Eukaryota</taxon>
        <taxon>Metazoa</taxon>
        <taxon>Ecdysozoa</taxon>
        <taxon>Arthropoda</taxon>
        <taxon>Hexapoda</taxon>
        <taxon>Insecta</taxon>
        <taxon>Pterygota</taxon>
        <taxon>Neoptera</taxon>
        <taxon>Endopterygota</taxon>
        <taxon>Hymenoptera</taxon>
        <taxon>Apocrita</taxon>
        <taxon>Ichneumonoidea</taxon>
        <taxon>Braconidae</taxon>
        <taxon>Euphorinae</taxon>
        <taxon>Microctonus</taxon>
    </lineage>
</organism>
<protein>
    <submittedName>
        <fullName evidence="2">Uncharacterized protein</fullName>
    </submittedName>
</protein>
<name>A0AA39FYF6_9HYME</name>
<feature type="compositionally biased region" description="Polar residues" evidence="1">
    <location>
        <begin position="31"/>
        <end position="40"/>
    </location>
</feature>
<comment type="caution">
    <text evidence="2">The sequence shown here is derived from an EMBL/GenBank/DDBJ whole genome shotgun (WGS) entry which is preliminary data.</text>
</comment>
<feature type="region of interest" description="Disordered" evidence="1">
    <location>
        <begin position="70"/>
        <end position="89"/>
    </location>
</feature>
<accession>A0AA39FYF6</accession>
<proteinExistence type="predicted"/>
<evidence type="ECO:0000256" key="1">
    <source>
        <dbReference type="SAM" id="MobiDB-lite"/>
    </source>
</evidence>
<reference evidence="2" key="2">
    <citation type="submission" date="2023-03" db="EMBL/GenBank/DDBJ databases">
        <authorList>
            <person name="Inwood S.N."/>
            <person name="Skelly J.G."/>
            <person name="Guhlin J."/>
            <person name="Harrop T.W.R."/>
            <person name="Goldson S.G."/>
            <person name="Dearden P.K."/>
        </authorList>
    </citation>
    <scope>NUCLEOTIDE SEQUENCE</scope>
    <source>
        <strain evidence="2">Irish</strain>
        <tissue evidence="2">Whole body</tissue>
    </source>
</reference>
<dbReference type="AlphaFoldDB" id="A0AA39FYF6"/>
<evidence type="ECO:0000313" key="3">
    <source>
        <dbReference type="Proteomes" id="UP001168990"/>
    </source>
</evidence>
<gene>
    <name evidence="2" type="ORF">PV328_002147</name>
</gene>
<dbReference type="Proteomes" id="UP001168990">
    <property type="component" value="Unassembled WGS sequence"/>
</dbReference>
<feature type="region of interest" description="Disordered" evidence="1">
    <location>
        <begin position="1"/>
        <end position="48"/>
    </location>
</feature>